<dbReference type="Gene3D" id="3.90.190.10">
    <property type="entry name" value="Protein tyrosine phosphatase superfamily"/>
    <property type="match status" value="1"/>
</dbReference>
<reference evidence="3" key="1">
    <citation type="submission" date="2007-06" db="EMBL/GenBank/DDBJ databases">
        <title>Bracovirus Evolution: Comparative Genomics of Multiple Viral and Proviral Genomes.</title>
        <authorList>
            <person name="Desjardins C.A."/>
            <person name="Gundersen-Rindal D.E."/>
            <person name="Hostetler J.B."/>
            <person name="Tallon L.J."/>
            <person name="Utterback T.R."/>
            <person name="Fuester R.W."/>
            <person name="Schatz M.C."/>
            <person name="Pedroni M.J."/>
            <person name="Fadrosh D.W."/>
            <person name="Haas B.J."/>
            <person name="Toms B.S."/>
            <person name="Chen D."/>
            <person name="Nene V."/>
        </authorList>
    </citation>
    <scope>NUCLEOTIDE SEQUENCE</scope>
</reference>
<dbReference type="EMBL" id="EF710645">
    <property type="protein sequence ID" value="ACE75169.1"/>
    <property type="molecule type" value="Genomic_DNA"/>
</dbReference>
<dbReference type="InterPro" id="IPR029021">
    <property type="entry name" value="Prot-tyrosine_phosphatase-like"/>
</dbReference>
<organism evidence="3">
    <name type="scientific">Glyptapanteles flavicoxis</name>
    <dbReference type="NCBI Taxonomy" id="463051"/>
    <lineage>
        <taxon>Eukaryota</taxon>
        <taxon>Metazoa</taxon>
        <taxon>Ecdysozoa</taxon>
        <taxon>Arthropoda</taxon>
        <taxon>Hexapoda</taxon>
        <taxon>Insecta</taxon>
        <taxon>Pterygota</taxon>
        <taxon>Neoptera</taxon>
        <taxon>Endopterygota</taxon>
        <taxon>Hymenoptera</taxon>
        <taxon>Apocrita</taxon>
        <taxon>Ichneumonoidea</taxon>
        <taxon>Braconidae</taxon>
        <taxon>Microgastrinae</taxon>
        <taxon>Glyptapanteles</taxon>
    </lineage>
</organism>
<feature type="domain" description="Tyrosine-protein phosphatase" evidence="1">
    <location>
        <begin position="64"/>
        <end position="292"/>
    </location>
</feature>
<dbReference type="CDD" id="cd00047">
    <property type="entry name" value="PTPc"/>
    <property type="match status" value="1"/>
</dbReference>
<proteinExistence type="predicted"/>
<dbReference type="GO" id="GO:0009653">
    <property type="term" value="P:anatomical structure morphogenesis"/>
    <property type="evidence" value="ECO:0007669"/>
    <property type="project" value="UniProtKB-ARBA"/>
</dbReference>
<dbReference type="SMART" id="SM00404">
    <property type="entry name" value="PTPc_motif"/>
    <property type="match status" value="1"/>
</dbReference>
<dbReference type="InterPro" id="IPR000242">
    <property type="entry name" value="PTP_cat"/>
</dbReference>
<evidence type="ECO:0000259" key="1">
    <source>
        <dbReference type="PROSITE" id="PS50055"/>
    </source>
</evidence>
<dbReference type="Pfam" id="PF00102">
    <property type="entry name" value="Y_phosphatase"/>
    <property type="match status" value="1"/>
</dbReference>
<dbReference type="PANTHER" id="PTHR19134">
    <property type="entry name" value="RECEPTOR-TYPE TYROSINE-PROTEIN PHOSPHATASE"/>
    <property type="match status" value="1"/>
</dbReference>
<dbReference type="PANTHER" id="PTHR19134:SF534">
    <property type="entry name" value="LD27988P"/>
    <property type="match status" value="1"/>
</dbReference>
<dbReference type="PRINTS" id="PR00700">
    <property type="entry name" value="PRTYPHPHTASE"/>
</dbReference>
<feature type="domain" description="Tyrosine specific protein phosphatases" evidence="2">
    <location>
        <begin position="200"/>
        <end position="283"/>
    </location>
</feature>
<dbReference type="InterPro" id="IPR003595">
    <property type="entry name" value="Tyr_Pase_cat"/>
</dbReference>
<dbReference type="InterPro" id="IPR050348">
    <property type="entry name" value="Protein-Tyr_Phosphatase"/>
</dbReference>
<name>B7S8E4_9HYME</name>
<evidence type="ECO:0000259" key="2">
    <source>
        <dbReference type="PROSITE" id="PS50056"/>
    </source>
</evidence>
<gene>
    <name evidence="3" type="ORF">GFP_L3_0300</name>
</gene>
<dbReference type="AlphaFoldDB" id="B7S8E4"/>
<dbReference type="PROSITE" id="PS50055">
    <property type="entry name" value="TYR_PHOSPHATASE_PTP"/>
    <property type="match status" value="1"/>
</dbReference>
<dbReference type="GO" id="GO:0004725">
    <property type="term" value="F:protein tyrosine phosphatase activity"/>
    <property type="evidence" value="ECO:0007669"/>
    <property type="project" value="InterPro"/>
</dbReference>
<dbReference type="SMART" id="SM00194">
    <property type="entry name" value="PTPc"/>
    <property type="match status" value="1"/>
</dbReference>
<evidence type="ECO:0000313" key="3">
    <source>
        <dbReference type="EMBL" id="ACE75169.1"/>
    </source>
</evidence>
<protein>
    <submittedName>
        <fullName evidence="3">Protein tyrosine phosphatase</fullName>
    </submittedName>
</protein>
<sequence length="299" mass="34381">MGSRNSKTLTRDGVSKLIKGTDGVKIMIQEHKEIMNMNVKGTFTAAITTGCLETTRKDAERLCFDHSRVVLSEETGTNSYINASYINGFNRPKAYITTTTPDSEETICNYWKMIWEHQTKIIVTFQESEDSVDGISYWNPEVGSTLQFGKLRIETYRIINNHPSFQITNLLIKDEDEHTLFVYQFLFTKWQQVNISPPPSEFIDLLFMVRVYNQSSGEPVSLEGYNSPMVVHCSDGLRRSMVFCAIDIAISSISETGEVNLYSIVSKLRKDKYNCLYKVNDYCFCYIAVYHYITFHRTV</sequence>
<accession>B7S8E4</accession>
<dbReference type="InterPro" id="IPR000387">
    <property type="entry name" value="Tyr_Pase_dom"/>
</dbReference>
<dbReference type="SUPFAM" id="SSF52799">
    <property type="entry name" value="(Phosphotyrosine protein) phosphatases II"/>
    <property type="match status" value="1"/>
</dbReference>
<dbReference type="GO" id="GO:0048666">
    <property type="term" value="P:neuron development"/>
    <property type="evidence" value="ECO:0007669"/>
    <property type="project" value="UniProtKB-ARBA"/>
</dbReference>
<dbReference type="PROSITE" id="PS50056">
    <property type="entry name" value="TYR_PHOSPHATASE_2"/>
    <property type="match status" value="1"/>
</dbReference>